<name>A0A9P6D809_9AGAR</name>
<protein>
    <recommendedName>
        <fullName evidence="4">Secreted protein</fullName>
    </recommendedName>
</protein>
<evidence type="ECO:0008006" key="4">
    <source>
        <dbReference type="Google" id="ProtNLM"/>
    </source>
</evidence>
<proteinExistence type="predicted"/>
<comment type="caution">
    <text evidence="2">The sequence shown here is derived from an EMBL/GenBank/DDBJ whole genome shotgun (WGS) entry which is preliminary data.</text>
</comment>
<reference evidence="2" key="1">
    <citation type="submission" date="2020-11" db="EMBL/GenBank/DDBJ databases">
        <authorList>
            <consortium name="DOE Joint Genome Institute"/>
            <person name="Ahrendt S."/>
            <person name="Riley R."/>
            <person name="Andreopoulos W."/>
            <person name="Labutti K."/>
            <person name="Pangilinan J."/>
            <person name="Ruiz-Duenas F.J."/>
            <person name="Barrasa J.M."/>
            <person name="Sanchez-Garcia M."/>
            <person name="Camarero S."/>
            <person name="Miyauchi S."/>
            <person name="Serrano A."/>
            <person name="Linde D."/>
            <person name="Babiker R."/>
            <person name="Drula E."/>
            <person name="Ayuso-Fernandez I."/>
            <person name="Pacheco R."/>
            <person name="Padilla G."/>
            <person name="Ferreira P."/>
            <person name="Barriuso J."/>
            <person name="Kellner H."/>
            <person name="Castanera R."/>
            <person name="Alfaro M."/>
            <person name="Ramirez L."/>
            <person name="Pisabarro A.G."/>
            <person name="Kuo A."/>
            <person name="Tritt A."/>
            <person name="Lipzen A."/>
            <person name="He G."/>
            <person name="Yan M."/>
            <person name="Ng V."/>
            <person name="Cullen D."/>
            <person name="Martin F."/>
            <person name="Rosso M.-N."/>
            <person name="Henrissat B."/>
            <person name="Hibbett D."/>
            <person name="Martinez A.T."/>
            <person name="Grigoriev I.V."/>
        </authorList>
    </citation>
    <scope>NUCLEOTIDE SEQUENCE</scope>
    <source>
        <strain evidence="2">CIRM-BRFM 674</strain>
    </source>
</reference>
<accession>A0A9P6D809</accession>
<dbReference type="AlphaFoldDB" id="A0A9P6D809"/>
<dbReference type="Proteomes" id="UP000807469">
    <property type="component" value="Unassembled WGS sequence"/>
</dbReference>
<feature type="signal peptide" evidence="1">
    <location>
        <begin position="1"/>
        <end position="19"/>
    </location>
</feature>
<evidence type="ECO:0000256" key="1">
    <source>
        <dbReference type="SAM" id="SignalP"/>
    </source>
</evidence>
<dbReference type="EMBL" id="MU155131">
    <property type="protein sequence ID" value="KAF9486188.1"/>
    <property type="molecule type" value="Genomic_DNA"/>
</dbReference>
<keyword evidence="3" id="KW-1185">Reference proteome</keyword>
<organism evidence="2 3">
    <name type="scientific">Pholiota conissans</name>
    <dbReference type="NCBI Taxonomy" id="109636"/>
    <lineage>
        <taxon>Eukaryota</taxon>
        <taxon>Fungi</taxon>
        <taxon>Dikarya</taxon>
        <taxon>Basidiomycota</taxon>
        <taxon>Agaricomycotina</taxon>
        <taxon>Agaricomycetes</taxon>
        <taxon>Agaricomycetidae</taxon>
        <taxon>Agaricales</taxon>
        <taxon>Agaricineae</taxon>
        <taxon>Strophariaceae</taxon>
        <taxon>Pholiota</taxon>
    </lineage>
</organism>
<keyword evidence="1" id="KW-0732">Signal</keyword>
<feature type="chain" id="PRO_5040307940" description="Secreted protein" evidence="1">
    <location>
        <begin position="20"/>
        <end position="178"/>
    </location>
</feature>
<gene>
    <name evidence="2" type="ORF">BDN70DRAFT_916411</name>
</gene>
<evidence type="ECO:0000313" key="2">
    <source>
        <dbReference type="EMBL" id="KAF9486188.1"/>
    </source>
</evidence>
<sequence length="178" mass="20434">MNASPWLCFFFLLCERSFATVPNGTSNSMPTLHKMDRLRCTLNVVFAARGGRNTDCEWDSDSEVATSCILELEDQELEAAYFSSTKNASKSNHCERLSILNAGRIWTPSSIPGSPLYDNDTDIWPSRSHQDDLQDYQRMLQVERLQRRIQYLSSELEEAKEKQAVVMSTIQNPQYFIH</sequence>
<evidence type="ECO:0000313" key="3">
    <source>
        <dbReference type="Proteomes" id="UP000807469"/>
    </source>
</evidence>